<dbReference type="GO" id="GO:0005524">
    <property type="term" value="F:ATP binding"/>
    <property type="evidence" value="ECO:0007669"/>
    <property type="project" value="UniProtKB-UniRule"/>
</dbReference>
<dbReference type="SMART" id="SM00220">
    <property type="entry name" value="S_TKc"/>
    <property type="match status" value="1"/>
</dbReference>
<dbReference type="InterPro" id="IPR008271">
    <property type="entry name" value="Ser/Thr_kinase_AS"/>
</dbReference>
<dbReference type="EC" id="2.7.11.1" evidence="1"/>
<evidence type="ECO:0000256" key="3">
    <source>
        <dbReference type="ARBA" id="ARBA00022840"/>
    </source>
</evidence>
<dbReference type="FunFam" id="1.10.510.10:FF:000596">
    <property type="entry name" value="CK1 family protein kinase"/>
    <property type="match status" value="1"/>
</dbReference>
<evidence type="ECO:0000256" key="1">
    <source>
        <dbReference type="ARBA" id="ARBA00012513"/>
    </source>
</evidence>
<dbReference type="InterPro" id="IPR017441">
    <property type="entry name" value="Protein_kinase_ATP_BS"/>
</dbReference>
<organism evidence="8">
    <name type="scientific">Gongylonema pulchrum</name>
    <dbReference type="NCBI Taxonomy" id="637853"/>
    <lineage>
        <taxon>Eukaryota</taxon>
        <taxon>Metazoa</taxon>
        <taxon>Ecdysozoa</taxon>
        <taxon>Nematoda</taxon>
        <taxon>Chromadorea</taxon>
        <taxon>Rhabditida</taxon>
        <taxon>Spirurina</taxon>
        <taxon>Spiruromorpha</taxon>
        <taxon>Spiruroidea</taxon>
        <taxon>Gongylonematidae</taxon>
        <taxon>Gongylonema</taxon>
    </lineage>
</organism>
<accession>A0A183DWN6</accession>
<dbReference type="InterPro" id="IPR011009">
    <property type="entry name" value="Kinase-like_dom_sf"/>
</dbReference>
<dbReference type="PROSITE" id="PS50011">
    <property type="entry name" value="PROTEIN_KINASE_DOM"/>
    <property type="match status" value="1"/>
</dbReference>
<dbReference type="Proteomes" id="UP000271098">
    <property type="component" value="Unassembled WGS sequence"/>
</dbReference>
<dbReference type="Pfam" id="PF00069">
    <property type="entry name" value="Pkinase"/>
    <property type="match status" value="1"/>
</dbReference>
<dbReference type="SUPFAM" id="SSF56112">
    <property type="entry name" value="Protein kinase-like (PK-like)"/>
    <property type="match status" value="2"/>
</dbReference>
<dbReference type="GO" id="GO:0004674">
    <property type="term" value="F:protein serine/threonine kinase activity"/>
    <property type="evidence" value="ECO:0007669"/>
    <property type="project" value="UniProtKB-EC"/>
</dbReference>
<dbReference type="Gene3D" id="1.10.510.10">
    <property type="entry name" value="Transferase(Phosphotransferase) domain 1"/>
    <property type="match status" value="3"/>
</dbReference>
<protein>
    <recommendedName>
        <fullName evidence="1">non-specific serine/threonine protein kinase</fullName>
        <ecNumber evidence="1">2.7.11.1</ecNumber>
    </recommendedName>
</protein>
<gene>
    <name evidence="6" type="ORF">GPUH_LOCUS13127</name>
</gene>
<dbReference type="PROSITE" id="PS00107">
    <property type="entry name" value="PROTEIN_KINASE_ATP"/>
    <property type="match status" value="1"/>
</dbReference>
<keyword evidence="2 4" id="KW-0547">Nucleotide-binding</keyword>
<keyword evidence="7" id="KW-1185">Reference proteome</keyword>
<reference evidence="8" key="1">
    <citation type="submission" date="2016-06" db="UniProtKB">
        <authorList>
            <consortium name="WormBaseParasite"/>
        </authorList>
    </citation>
    <scope>IDENTIFICATION</scope>
</reference>
<reference evidence="6 7" key="2">
    <citation type="submission" date="2018-11" db="EMBL/GenBank/DDBJ databases">
        <authorList>
            <consortium name="Pathogen Informatics"/>
        </authorList>
    </citation>
    <scope>NUCLEOTIDE SEQUENCE [LARGE SCALE GENOMIC DNA]</scope>
</reference>
<dbReference type="CDD" id="cd14016">
    <property type="entry name" value="STKc_CK1"/>
    <property type="match status" value="1"/>
</dbReference>
<feature type="domain" description="Protein kinase" evidence="5">
    <location>
        <begin position="37"/>
        <end position="586"/>
    </location>
</feature>
<dbReference type="OrthoDB" id="5800476at2759"/>
<dbReference type="EMBL" id="UYRT01079940">
    <property type="protein sequence ID" value="VDN21699.1"/>
    <property type="molecule type" value="Genomic_DNA"/>
</dbReference>
<keyword evidence="3 4" id="KW-0067">ATP-binding</keyword>
<feature type="binding site" evidence="4">
    <location>
        <position position="66"/>
    </location>
    <ligand>
        <name>ATP</name>
        <dbReference type="ChEBI" id="CHEBI:30616"/>
    </ligand>
</feature>
<proteinExistence type="predicted"/>
<evidence type="ECO:0000256" key="2">
    <source>
        <dbReference type="ARBA" id="ARBA00022741"/>
    </source>
</evidence>
<dbReference type="Gene3D" id="3.30.200.20">
    <property type="entry name" value="Phosphorylase Kinase, domain 1"/>
    <property type="match status" value="1"/>
</dbReference>
<evidence type="ECO:0000256" key="4">
    <source>
        <dbReference type="PROSITE-ProRule" id="PRU10141"/>
    </source>
</evidence>
<dbReference type="InterPro" id="IPR000719">
    <property type="entry name" value="Prot_kinase_dom"/>
</dbReference>
<dbReference type="PANTHER" id="PTHR11909">
    <property type="entry name" value="CASEIN KINASE-RELATED"/>
    <property type="match status" value="1"/>
</dbReference>
<dbReference type="AlphaFoldDB" id="A0A183DWN6"/>
<name>A0A183DWN6_9BILA</name>
<evidence type="ECO:0000259" key="5">
    <source>
        <dbReference type="PROSITE" id="PS50011"/>
    </source>
</evidence>
<dbReference type="InterPro" id="IPR050235">
    <property type="entry name" value="CK1_Ser-Thr_kinase"/>
</dbReference>
<dbReference type="PROSITE" id="PS00108">
    <property type="entry name" value="PROTEIN_KINASE_ST"/>
    <property type="match status" value="1"/>
</dbReference>
<sequence length="603" mass="69226">MAAGLAQSSVAQKALVSASSERVSSLARGDFVIGSHYKLHEKIGAGSFGDIYSATVIATGEEVAIKIEHSKANFTDINDKEKGKQITLFRGDSGFLLPVRFCLTAINFRLEIPVFLIIHFQPDNFLMGAGRQCNRVFLIDFGLAKRYMNSTFNKHISYRENKVSRYFPTIRCSKIGTQDHKQANHPSAGTALVTISPGRCVNAMKVHQNATIITQQSNPFAGVLDLKFLNFIVFKNLTGTARYASLNAHNGIEQSRRDDLESLGYVLVYLLRFLILIFWRRFCFSRNSHLFFIFNHRSNKIRGCLVLDRNRFFMGFHVDLFRKELLGHANPFDLELRTTIQASFTDINDKEKGKQITLFRGDAGFLPVRFCLTWGHLKYGTHNDYNVMVMDLLGPSLEDLFNFCGRRFTLKTVLMLAEQMISRIEFMHAKYFIHRDIKPDNFLMGAGRQCNRVFLIDFGLAKRYMNPTFNKHISYRENKNLTGTARYASLNAHNGIEQSRRDDLESLGYVLVYLLRGSLPWQGVKAATKRQKYQKIFEKKLSTSVQELCKGFPSEFGTCMNYCRKLKFDQKPEYNYLKLLFRHLFKSLNFRVSTILIMPLTLI</sequence>
<evidence type="ECO:0000313" key="7">
    <source>
        <dbReference type="Proteomes" id="UP000271098"/>
    </source>
</evidence>
<evidence type="ECO:0000313" key="8">
    <source>
        <dbReference type="WBParaSite" id="GPUH_0001314201-mRNA-1"/>
    </source>
</evidence>
<dbReference type="WBParaSite" id="GPUH_0001314201-mRNA-1">
    <property type="protein sequence ID" value="GPUH_0001314201-mRNA-1"/>
    <property type="gene ID" value="GPUH_0001314201"/>
</dbReference>
<evidence type="ECO:0000313" key="6">
    <source>
        <dbReference type="EMBL" id="VDN21699.1"/>
    </source>
</evidence>